<dbReference type="AlphaFoldDB" id="A0A8H3IT80"/>
<comment type="caution">
    <text evidence="2">The sequence shown here is derived from an EMBL/GenBank/DDBJ whole genome shotgun (WGS) entry which is preliminary data.</text>
</comment>
<dbReference type="Pfam" id="PF21762">
    <property type="entry name" value="DEDDh_C"/>
    <property type="match status" value="1"/>
</dbReference>
<keyword evidence="3" id="KW-1185">Reference proteome</keyword>
<evidence type="ECO:0000313" key="3">
    <source>
        <dbReference type="Proteomes" id="UP000664534"/>
    </source>
</evidence>
<protein>
    <recommendedName>
        <fullName evidence="1">Gfd2/YDR514C-like C-terminal domain-containing protein</fullName>
    </recommendedName>
</protein>
<reference evidence="2" key="1">
    <citation type="submission" date="2021-03" db="EMBL/GenBank/DDBJ databases">
        <authorList>
            <person name="Tagirdzhanova G."/>
        </authorList>
    </citation>
    <scope>NUCLEOTIDE SEQUENCE</scope>
</reference>
<organism evidence="2 3">
    <name type="scientific">Imshaugia aleurites</name>
    <dbReference type="NCBI Taxonomy" id="172621"/>
    <lineage>
        <taxon>Eukaryota</taxon>
        <taxon>Fungi</taxon>
        <taxon>Dikarya</taxon>
        <taxon>Ascomycota</taxon>
        <taxon>Pezizomycotina</taxon>
        <taxon>Lecanoromycetes</taxon>
        <taxon>OSLEUM clade</taxon>
        <taxon>Lecanoromycetidae</taxon>
        <taxon>Lecanorales</taxon>
        <taxon>Lecanorineae</taxon>
        <taxon>Parmeliaceae</taxon>
        <taxon>Imshaugia</taxon>
    </lineage>
</organism>
<feature type="domain" description="Gfd2/YDR514C-like C-terminal" evidence="1">
    <location>
        <begin position="35"/>
        <end position="153"/>
    </location>
</feature>
<name>A0A8H3IT80_9LECA</name>
<evidence type="ECO:0000259" key="1">
    <source>
        <dbReference type="Pfam" id="PF21762"/>
    </source>
</evidence>
<dbReference type="InterPro" id="IPR048519">
    <property type="entry name" value="Gfd2/YDR514C-like_C"/>
</dbReference>
<sequence>MDYEVRLRSNVKNYHHKFPCDKQKIYDVISDCFTSSQKTRSSRHRQIHFNIESEDSVFSRPRQFVLIDHNVIENLKVLRRDGIDLDQFFDVIGVMNTQILIEDLMDNVTSESLEASVTQYKLYDLVMIRKKGKQITDFQSSHCAGNDAVATLELENAFAFDSIFGTDAYIAAAEGPAADMSQSLIADIDTLSETPLASISTKMSQMDLLQIYRDL</sequence>
<dbReference type="Proteomes" id="UP000664534">
    <property type="component" value="Unassembled WGS sequence"/>
</dbReference>
<gene>
    <name evidence="2" type="ORF">IMSHALPRED_008913</name>
</gene>
<accession>A0A8H3IT80</accession>
<evidence type="ECO:0000313" key="2">
    <source>
        <dbReference type="EMBL" id="CAF9932545.1"/>
    </source>
</evidence>
<proteinExistence type="predicted"/>
<dbReference type="EMBL" id="CAJPDT010000066">
    <property type="protein sequence ID" value="CAF9932545.1"/>
    <property type="molecule type" value="Genomic_DNA"/>
</dbReference>